<evidence type="ECO:0000256" key="2">
    <source>
        <dbReference type="SAM" id="Coils"/>
    </source>
</evidence>
<protein>
    <submittedName>
        <fullName evidence="5">Septal ring factor EnvC, activator of murein hydrolases AmiA and AmiB</fullName>
    </submittedName>
</protein>
<evidence type="ECO:0000313" key="5">
    <source>
        <dbReference type="EMBL" id="SNS49317.1"/>
    </source>
</evidence>
<evidence type="ECO:0000313" key="6">
    <source>
        <dbReference type="Proteomes" id="UP000198281"/>
    </source>
</evidence>
<feature type="domain" description="M23ase beta-sheet core" evidence="4">
    <location>
        <begin position="300"/>
        <end position="387"/>
    </location>
</feature>
<dbReference type="GO" id="GO:0004222">
    <property type="term" value="F:metalloendopeptidase activity"/>
    <property type="evidence" value="ECO:0007669"/>
    <property type="project" value="TreeGrafter"/>
</dbReference>
<dbReference type="InterPro" id="IPR011055">
    <property type="entry name" value="Dup_hybrid_motif"/>
</dbReference>
<dbReference type="Proteomes" id="UP000198281">
    <property type="component" value="Unassembled WGS sequence"/>
</dbReference>
<feature type="signal peptide" evidence="3">
    <location>
        <begin position="1"/>
        <end position="22"/>
    </location>
</feature>
<sequence length="395" mass="41533">MARAFLTLSILALGASTGLAIAQGPAGDDRLGEVQREAEAAERRAVQLESQATQALDEAARARAAKAAVATRVVAAEAEISSAETEVKRVAALRSGQRARLAAQQQPIIRLTAALQTMAQRPPVLALVQPGSLDDLVHVRALLATQLPAIHERTADLRREVDQGVRLQRQADAAAANLRDGRNRLRQERAALATLEIQQQVRAQALTDASMNQSDRALALGEEARSLNDLMSRVDNRASVGERLAALPGPVLRPLVPGQASLPPEDEANRAATQLAYRLPVNGKLVQGLGEISEAGVRARGLTIGAETDALVVAPAQGRVAYAGPFRGYDNIVIVEHGGGWTSLVTGMTTLSANVGEAVDQGSPLGRAHGGPAGVTIELRRNGEPVDIVPLLGRT</sequence>
<dbReference type="InterPro" id="IPR050570">
    <property type="entry name" value="Cell_wall_metabolism_enzyme"/>
</dbReference>
<keyword evidence="5" id="KW-0378">Hydrolase</keyword>
<organism evidence="5 6">
    <name type="scientific">Edaphosphingomonas laterariae</name>
    <dbReference type="NCBI Taxonomy" id="861865"/>
    <lineage>
        <taxon>Bacteria</taxon>
        <taxon>Pseudomonadati</taxon>
        <taxon>Pseudomonadota</taxon>
        <taxon>Alphaproteobacteria</taxon>
        <taxon>Sphingomonadales</taxon>
        <taxon>Rhizorhabdaceae</taxon>
        <taxon>Edaphosphingomonas</taxon>
    </lineage>
</organism>
<name>A0A239EXK1_9SPHN</name>
<dbReference type="Pfam" id="PF01551">
    <property type="entry name" value="Peptidase_M23"/>
    <property type="match status" value="1"/>
</dbReference>
<dbReference type="CDD" id="cd12797">
    <property type="entry name" value="M23_peptidase"/>
    <property type="match status" value="1"/>
</dbReference>
<evidence type="ECO:0000256" key="1">
    <source>
        <dbReference type="ARBA" id="ARBA00022729"/>
    </source>
</evidence>
<dbReference type="Gene3D" id="2.70.70.10">
    <property type="entry name" value="Glucose Permease (Domain IIA)"/>
    <property type="match status" value="1"/>
</dbReference>
<dbReference type="OrthoDB" id="9809144at2"/>
<feature type="chain" id="PRO_5012873306" evidence="3">
    <location>
        <begin position="23"/>
        <end position="395"/>
    </location>
</feature>
<dbReference type="InterPro" id="IPR016047">
    <property type="entry name" value="M23ase_b-sheet_dom"/>
</dbReference>
<feature type="coiled-coil region" evidence="2">
    <location>
        <begin position="31"/>
        <end position="93"/>
    </location>
</feature>
<dbReference type="EMBL" id="FZOS01000007">
    <property type="protein sequence ID" value="SNS49317.1"/>
    <property type="molecule type" value="Genomic_DNA"/>
</dbReference>
<dbReference type="SUPFAM" id="SSF51261">
    <property type="entry name" value="Duplicated hybrid motif"/>
    <property type="match status" value="1"/>
</dbReference>
<dbReference type="AlphaFoldDB" id="A0A239EXK1"/>
<reference evidence="6" key="1">
    <citation type="submission" date="2017-06" db="EMBL/GenBank/DDBJ databases">
        <authorList>
            <person name="Varghese N."/>
            <person name="Submissions S."/>
        </authorList>
    </citation>
    <scope>NUCLEOTIDE SEQUENCE [LARGE SCALE GENOMIC DNA]</scope>
    <source>
        <strain evidence="6">LNB2</strain>
    </source>
</reference>
<dbReference type="PANTHER" id="PTHR21666:SF289">
    <property type="entry name" value="L-ALA--D-GLU ENDOPEPTIDASE"/>
    <property type="match status" value="1"/>
</dbReference>
<keyword evidence="6" id="KW-1185">Reference proteome</keyword>
<evidence type="ECO:0000259" key="4">
    <source>
        <dbReference type="Pfam" id="PF01551"/>
    </source>
</evidence>
<gene>
    <name evidence="5" type="ORF">SAMN06295912_107158</name>
</gene>
<keyword evidence="2" id="KW-0175">Coiled coil</keyword>
<dbReference type="RefSeq" id="WP_089219265.1">
    <property type="nucleotide sequence ID" value="NZ_FZOS01000007.1"/>
</dbReference>
<evidence type="ECO:0000256" key="3">
    <source>
        <dbReference type="SAM" id="SignalP"/>
    </source>
</evidence>
<dbReference type="PANTHER" id="PTHR21666">
    <property type="entry name" value="PEPTIDASE-RELATED"/>
    <property type="match status" value="1"/>
</dbReference>
<accession>A0A239EXK1</accession>
<proteinExistence type="predicted"/>
<keyword evidence="1 3" id="KW-0732">Signal</keyword>